<dbReference type="PANTHER" id="PTHR30175:SF1">
    <property type="entry name" value="PTS SYSTEM ARBUTIN-, CELLOBIOSE-, AND SALICIN-SPECIFIC EIIBC COMPONENT-RELATED"/>
    <property type="match status" value="1"/>
</dbReference>
<feature type="transmembrane region" description="Helical" evidence="12">
    <location>
        <begin position="295"/>
        <end position="316"/>
    </location>
</feature>
<evidence type="ECO:0000256" key="11">
    <source>
        <dbReference type="PROSITE-ProRule" id="PRU00421"/>
    </source>
</evidence>
<keyword evidence="9 12" id="KW-1133">Transmembrane helix</keyword>
<keyword evidence="4" id="KW-0762">Sugar transport</keyword>
<dbReference type="GO" id="GO:0008982">
    <property type="term" value="F:protein-N(PI)-phosphohistidine-sugar phosphotransferase activity"/>
    <property type="evidence" value="ECO:0007669"/>
    <property type="project" value="InterPro"/>
</dbReference>
<dbReference type="GO" id="GO:0016301">
    <property type="term" value="F:kinase activity"/>
    <property type="evidence" value="ECO:0007669"/>
    <property type="project" value="UniProtKB-KW"/>
</dbReference>
<reference evidence="15 16" key="1">
    <citation type="submission" date="2019-08" db="EMBL/GenBank/DDBJ databases">
        <title>In-depth cultivation of the pig gut microbiome towards novel bacterial diversity and tailored functional studies.</title>
        <authorList>
            <person name="Wylensek D."/>
            <person name="Hitch T.C.A."/>
            <person name="Clavel T."/>
        </authorList>
    </citation>
    <scope>NUCLEOTIDE SEQUENCE [LARGE SCALE GENOMIC DNA]</scope>
    <source>
        <strain evidence="15 16">Oil+RF-744-GAM-WT-6</strain>
    </source>
</reference>
<feature type="transmembrane region" description="Helical" evidence="12">
    <location>
        <begin position="159"/>
        <end position="177"/>
    </location>
</feature>
<sequence>MAKIDYEKLASDIVRLVGGEQNIGMVTHCVTRLRFSLKDRTKAQDDAIRALPGVLGVVYGMDQYQVILGENLFPVFDTIEKSYDIKTGDIVNENHEEDLKIKNQQNKTFKYYFSKAVNFMAQSLTPFITILYGAGMLRVILSLSSYFNSSAADSTTYKLFNFVAQTPFYFMPVLVAYGASRVLKSNPAFSMTLALSLLYPDFNALVSAGDPITMLGMPVKLISYSSTLLPAIFLALLAAWLEKFFYKHIPAVLRSVFAPLCILLVGYPITILFLGPAGNVVGGWIVNLIVWIESHTAGLAPGIIAAAHPFLVLFGVNMLMVPPMTELFTAQGYDNVFRPGWILHNIAEGGSCFAVMLKTKDGDLKSTALSAGIGAVVSGVSEPALYGIGIRFKTPIIGVSIGGLVGGAIAGIMGAKAYSMGYSSILGVVIFEDTILAIVIACIVSFVVSFLITYALFKDDPKAAKN</sequence>
<keyword evidence="8" id="KW-0418">Kinase</keyword>
<gene>
    <name evidence="15" type="ORF">FYJ51_04715</name>
</gene>
<dbReference type="Proteomes" id="UP000461880">
    <property type="component" value="Unassembled WGS sequence"/>
</dbReference>
<dbReference type="InterPro" id="IPR050558">
    <property type="entry name" value="PTS_Sugar-Specific_Components"/>
</dbReference>
<dbReference type="PROSITE" id="PS51098">
    <property type="entry name" value="PTS_EIIB_TYPE_1"/>
    <property type="match status" value="1"/>
</dbReference>
<evidence type="ECO:0000256" key="9">
    <source>
        <dbReference type="ARBA" id="ARBA00022989"/>
    </source>
</evidence>
<keyword evidence="3" id="KW-1003">Cell membrane</keyword>
<feature type="transmembrane region" description="Helical" evidence="12">
    <location>
        <begin position="124"/>
        <end position="147"/>
    </location>
</feature>
<dbReference type="PROSITE" id="PS01035">
    <property type="entry name" value="PTS_EIIB_TYPE_1_CYS"/>
    <property type="match status" value="1"/>
</dbReference>
<dbReference type="Gene3D" id="3.30.1360.60">
    <property type="entry name" value="Glucose permease domain IIB"/>
    <property type="match status" value="1"/>
</dbReference>
<dbReference type="GO" id="GO:0015771">
    <property type="term" value="P:trehalose transport"/>
    <property type="evidence" value="ECO:0007669"/>
    <property type="project" value="TreeGrafter"/>
</dbReference>
<evidence type="ECO:0000256" key="8">
    <source>
        <dbReference type="ARBA" id="ARBA00022777"/>
    </source>
</evidence>
<evidence type="ECO:0000259" key="14">
    <source>
        <dbReference type="PROSITE" id="PS51103"/>
    </source>
</evidence>
<evidence type="ECO:0000256" key="5">
    <source>
        <dbReference type="ARBA" id="ARBA00022679"/>
    </source>
</evidence>
<evidence type="ECO:0000259" key="13">
    <source>
        <dbReference type="PROSITE" id="PS51098"/>
    </source>
</evidence>
<dbReference type="PROSITE" id="PS51103">
    <property type="entry name" value="PTS_EIIC_TYPE_1"/>
    <property type="match status" value="1"/>
</dbReference>
<proteinExistence type="predicted"/>
<name>A0A7X2TFY4_9FIRM</name>
<keyword evidence="7 12" id="KW-0812">Transmembrane</keyword>
<dbReference type="Pfam" id="PF02378">
    <property type="entry name" value="PTS_EIIC"/>
    <property type="match status" value="1"/>
</dbReference>
<dbReference type="InterPro" id="IPR013013">
    <property type="entry name" value="PTS_EIIC_1"/>
</dbReference>
<keyword evidence="2" id="KW-0813">Transport</keyword>
<comment type="subcellular location">
    <subcellularLocation>
        <location evidence="1">Cell membrane</location>
        <topology evidence="1">Multi-pass membrane protein</topology>
    </subcellularLocation>
</comment>
<evidence type="ECO:0000313" key="16">
    <source>
        <dbReference type="Proteomes" id="UP000461880"/>
    </source>
</evidence>
<keyword evidence="6" id="KW-0598">Phosphotransferase system</keyword>
<evidence type="ECO:0000313" key="15">
    <source>
        <dbReference type="EMBL" id="MSS58203.1"/>
    </source>
</evidence>
<dbReference type="PANTHER" id="PTHR30175">
    <property type="entry name" value="PHOSPHOTRANSFERASE SYSTEM TRANSPORT PROTEIN"/>
    <property type="match status" value="1"/>
</dbReference>
<dbReference type="InterPro" id="IPR018113">
    <property type="entry name" value="PTrfase_EIIB_Cys"/>
</dbReference>
<dbReference type="Pfam" id="PF00367">
    <property type="entry name" value="PTS_EIIB"/>
    <property type="match status" value="1"/>
</dbReference>
<dbReference type="EMBL" id="VUMN01000008">
    <property type="protein sequence ID" value="MSS58203.1"/>
    <property type="molecule type" value="Genomic_DNA"/>
</dbReference>
<evidence type="ECO:0000256" key="12">
    <source>
        <dbReference type="SAM" id="Phobius"/>
    </source>
</evidence>
<dbReference type="CDD" id="cd00212">
    <property type="entry name" value="PTS_IIB_glc"/>
    <property type="match status" value="1"/>
</dbReference>
<feature type="domain" description="PTS EIIC type-1" evidence="14">
    <location>
        <begin position="118"/>
        <end position="466"/>
    </location>
</feature>
<evidence type="ECO:0000256" key="3">
    <source>
        <dbReference type="ARBA" id="ARBA00022475"/>
    </source>
</evidence>
<evidence type="ECO:0000256" key="6">
    <source>
        <dbReference type="ARBA" id="ARBA00022683"/>
    </source>
</evidence>
<protein>
    <submittedName>
        <fullName evidence="15">Uncharacterized protein</fullName>
    </submittedName>
</protein>
<feature type="domain" description="PTS EIIB type-1" evidence="13">
    <location>
        <begin position="7"/>
        <end position="89"/>
    </location>
</feature>
<feature type="transmembrane region" description="Helical" evidence="12">
    <location>
        <begin position="253"/>
        <end position="275"/>
    </location>
</feature>
<comment type="caution">
    <text evidence="15">The sequence shown here is derived from an EMBL/GenBank/DDBJ whole genome shotgun (WGS) entry which is preliminary data.</text>
</comment>
<dbReference type="GO" id="GO:0005886">
    <property type="term" value="C:plasma membrane"/>
    <property type="evidence" value="ECO:0007669"/>
    <property type="project" value="UniProtKB-SubCell"/>
</dbReference>
<evidence type="ECO:0000256" key="4">
    <source>
        <dbReference type="ARBA" id="ARBA00022597"/>
    </source>
</evidence>
<feature type="transmembrane region" description="Helical" evidence="12">
    <location>
        <begin position="396"/>
        <end position="415"/>
    </location>
</feature>
<evidence type="ECO:0000256" key="7">
    <source>
        <dbReference type="ARBA" id="ARBA00022692"/>
    </source>
</evidence>
<feature type="transmembrane region" description="Helical" evidence="12">
    <location>
        <begin position="435"/>
        <end position="457"/>
    </location>
</feature>
<keyword evidence="10 12" id="KW-0472">Membrane</keyword>
<dbReference type="GO" id="GO:0009401">
    <property type="term" value="P:phosphoenolpyruvate-dependent sugar phosphotransferase system"/>
    <property type="evidence" value="ECO:0007669"/>
    <property type="project" value="UniProtKB-KW"/>
</dbReference>
<dbReference type="SUPFAM" id="SSF55604">
    <property type="entry name" value="Glucose permease domain IIB"/>
    <property type="match status" value="1"/>
</dbReference>
<feature type="transmembrane region" description="Helical" evidence="12">
    <location>
        <begin position="221"/>
        <end position="241"/>
    </location>
</feature>
<evidence type="ECO:0000256" key="2">
    <source>
        <dbReference type="ARBA" id="ARBA00022448"/>
    </source>
</evidence>
<dbReference type="GO" id="GO:0090589">
    <property type="term" value="F:protein-phosphocysteine-trehalose phosphotransferase system transporter activity"/>
    <property type="evidence" value="ECO:0007669"/>
    <property type="project" value="TreeGrafter"/>
</dbReference>
<dbReference type="InterPro" id="IPR003352">
    <property type="entry name" value="PTS_EIIC"/>
</dbReference>
<accession>A0A7X2TFY4</accession>
<evidence type="ECO:0000256" key="1">
    <source>
        <dbReference type="ARBA" id="ARBA00004651"/>
    </source>
</evidence>
<organism evidence="15 16">
    <name type="scientific">Stecheria intestinalis</name>
    <dbReference type="NCBI Taxonomy" id="2606630"/>
    <lineage>
        <taxon>Bacteria</taxon>
        <taxon>Bacillati</taxon>
        <taxon>Bacillota</taxon>
        <taxon>Erysipelotrichia</taxon>
        <taxon>Erysipelotrichales</taxon>
        <taxon>Erysipelotrichaceae</taxon>
        <taxon>Stecheria</taxon>
    </lineage>
</organism>
<evidence type="ECO:0000256" key="10">
    <source>
        <dbReference type="ARBA" id="ARBA00023136"/>
    </source>
</evidence>
<dbReference type="AlphaFoldDB" id="A0A7X2TFY4"/>
<feature type="active site" description="Phosphocysteine intermediate; for EIIB activity" evidence="11">
    <location>
        <position position="29"/>
    </location>
</feature>
<dbReference type="InterPro" id="IPR036878">
    <property type="entry name" value="Glu_permease_IIB"/>
</dbReference>
<keyword evidence="5" id="KW-0808">Transferase</keyword>
<keyword evidence="16" id="KW-1185">Reference proteome</keyword>
<dbReference type="InterPro" id="IPR001996">
    <property type="entry name" value="PTS_IIB_1"/>
</dbReference>